<proteinExistence type="predicted"/>
<accession>A0A1F7FC93</accession>
<feature type="domain" description="Secretion system C-terminal sorting" evidence="1">
    <location>
        <begin position="5"/>
        <end position="83"/>
    </location>
</feature>
<protein>
    <recommendedName>
        <fullName evidence="1">Secretion system C-terminal sorting domain-containing protein</fullName>
    </recommendedName>
</protein>
<dbReference type="Proteomes" id="UP000179243">
    <property type="component" value="Unassembled WGS sequence"/>
</dbReference>
<evidence type="ECO:0000313" key="3">
    <source>
        <dbReference type="Proteomes" id="UP000179243"/>
    </source>
</evidence>
<dbReference type="EMBL" id="MFYX01000076">
    <property type="protein sequence ID" value="OGK04076.1"/>
    <property type="molecule type" value="Genomic_DNA"/>
</dbReference>
<organism evidence="2 3">
    <name type="scientific">Candidatus Raymondbacteria bacterium RIFOXYD12_FULL_49_13</name>
    <dbReference type="NCBI Taxonomy" id="1817890"/>
    <lineage>
        <taxon>Bacteria</taxon>
        <taxon>Raymondiibacteriota</taxon>
    </lineage>
</organism>
<dbReference type="AlphaFoldDB" id="A0A1F7FC93"/>
<evidence type="ECO:0000259" key="1">
    <source>
        <dbReference type="Pfam" id="PF18962"/>
    </source>
</evidence>
<name>A0A1F7FC93_UNCRA</name>
<reference evidence="2 3" key="1">
    <citation type="journal article" date="2016" name="Nat. Commun.">
        <title>Thousands of microbial genomes shed light on interconnected biogeochemical processes in an aquifer system.</title>
        <authorList>
            <person name="Anantharaman K."/>
            <person name="Brown C.T."/>
            <person name="Hug L.A."/>
            <person name="Sharon I."/>
            <person name="Castelle C.J."/>
            <person name="Probst A.J."/>
            <person name="Thomas B.C."/>
            <person name="Singh A."/>
            <person name="Wilkins M.J."/>
            <person name="Karaoz U."/>
            <person name="Brodie E.L."/>
            <person name="Williams K.H."/>
            <person name="Hubbard S.S."/>
            <person name="Banfield J.F."/>
        </authorList>
    </citation>
    <scope>NUCLEOTIDE SEQUENCE [LARGE SCALE GENOMIC DNA]</scope>
</reference>
<dbReference type="InterPro" id="IPR026444">
    <property type="entry name" value="Secre_tail"/>
</dbReference>
<dbReference type="NCBIfam" id="TIGR04183">
    <property type="entry name" value="Por_Secre_tail"/>
    <property type="match status" value="1"/>
</dbReference>
<evidence type="ECO:0000313" key="2">
    <source>
        <dbReference type="EMBL" id="OGK04076.1"/>
    </source>
</evidence>
<comment type="caution">
    <text evidence="2">The sequence shown here is derived from an EMBL/GenBank/DDBJ whole genome shotgun (WGS) entry which is preliminary data.</text>
</comment>
<gene>
    <name evidence="2" type="ORF">A2519_07650</name>
</gene>
<dbReference type="Gene3D" id="2.60.40.4070">
    <property type="match status" value="1"/>
</dbReference>
<sequence length="87" mass="9713">MQVSVFPNPFNPATTIAYDAGMKGQRTVMDIYNIGGRLVWSHVPRNRQGVVAWRGEDMQGRAAASGVYVLVFRAGNEMQRKTLVLMK</sequence>
<dbReference type="Pfam" id="PF18962">
    <property type="entry name" value="Por_Secre_tail"/>
    <property type="match status" value="1"/>
</dbReference>